<protein>
    <submittedName>
        <fullName evidence="2">Uncharacterized protein</fullName>
    </submittedName>
</protein>
<accession>A0A8J7CE29</accession>
<feature type="compositionally biased region" description="Basic and acidic residues" evidence="1">
    <location>
        <begin position="97"/>
        <end position="114"/>
    </location>
</feature>
<dbReference type="EMBL" id="JACZHT010000005">
    <property type="protein sequence ID" value="MBE1237489.1"/>
    <property type="molecule type" value="Genomic_DNA"/>
</dbReference>
<comment type="caution">
    <text evidence="2">The sequence shown here is derived from an EMBL/GenBank/DDBJ whole genome shotgun (WGS) entry which is preliminary data.</text>
</comment>
<dbReference type="Proteomes" id="UP000631034">
    <property type="component" value="Unassembled WGS sequence"/>
</dbReference>
<feature type="region of interest" description="Disordered" evidence="1">
    <location>
        <begin position="97"/>
        <end position="139"/>
    </location>
</feature>
<reference evidence="2" key="1">
    <citation type="submission" date="2020-10" db="EMBL/GenBank/DDBJ databases">
        <title>Genome sequence of the unusual species of purple photosynthetic bacteria, Phaeovibrio sulfidiphilus DSM 23193, type strain.</title>
        <authorList>
            <person name="Kyndt J.A."/>
            <person name="Meyer T.E."/>
        </authorList>
    </citation>
    <scope>NUCLEOTIDE SEQUENCE</scope>
    <source>
        <strain evidence="2">DSM 23193</strain>
    </source>
</reference>
<evidence type="ECO:0000313" key="3">
    <source>
        <dbReference type="Proteomes" id="UP000631034"/>
    </source>
</evidence>
<organism evidence="2 3">
    <name type="scientific">Phaeovibrio sulfidiphilus</name>
    <dbReference type="NCBI Taxonomy" id="1220600"/>
    <lineage>
        <taxon>Bacteria</taxon>
        <taxon>Pseudomonadati</taxon>
        <taxon>Pseudomonadota</taxon>
        <taxon>Alphaproteobacteria</taxon>
        <taxon>Rhodospirillales</taxon>
        <taxon>Rhodospirillaceae</taxon>
        <taxon>Phaeovibrio</taxon>
    </lineage>
</organism>
<dbReference type="RefSeq" id="WP_192534498.1">
    <property type="nucleotide sequence ID" value="NZ_JACZHT010000005.1"/>
</dbReference>
<sequence>MTATDQITPARADNSASGALQVYSALPRDHVFFLSDGTSVRLNGRPLSALVDGSGAPQASGRYGVTALDPGLWERIRAEHADSVLLGPHSNLIFVEPNRDRGDARAREQEDVRTGFEPVSPKAAKTRPARGDGGPRNRG</sequence>
<dbReference type="AlphaFoldDB" id="A0A8J7CE29"/>
<gene>
    <name evidence="2" type="ORF">IHV25_07490</name>
</gene>
<feature type="compositionally biased region" description="Basic and acidic residues" evidence="1">
    <location>
        <begin position="129"/>
        <end position="139"/>
    </location>
</feature>
<keyword evidence="3" id="KW-1185">Reference proteome</keyword>
<evidence type="ECO:0000256" key="1">
    <source>
        <dbReference type="SAM" id="MobiDB-lite"/>
    </source>
</evidence>
<evidence type="ECO:0000313" key="2">
    <source>
        <dbReference type="EMBL" id="MBE1237489.1"/>
    </source>
</evidence>
<proteinExistence type="predicted"/>
<name>A0A8J7CE29_9PROT</name>